<dbReference type="InterPro" id="IPR055148">
    <property type="entry name" value="ZW10_C_2"/>
</dbReference>
<dbReference type="GO" id="GO:0007094">
    <property type="term" value="P:mitotic spindle assembly checkpoint signaling"/>
    <property type="evidence" value="ECO:0007669"/>
    <property type="project" value="TreeGrafter"/>
</dbReference>
<dbReference type="GO" id="GO:0006888">
    <property type="term" value="P:endoplasmic reticulum to Golgi vesicle-mediated transport"/>
    <property type="evidence" value="ECO:0007669"/>
    <property type="project" value="TreeGrafter"/>
</dbReference>
<dbReference type="InterPro" id="IPR046362">
    <property type="entry name" value="Zw10/DSL1_C_sf"/>
</dbReference>
<reference evidence="2" key="1">
    <citation type="submission" date="2020-11" db="EMBL/GenBank/DDBJ databases">
        <authorList>
            <person name="Tran Van P."/>
        </authorList>
    </citation>
    <scope>NUCLEOTIDE SEQUENCE</scope>
</reference>
<feature type="domain" description="ZW10 C-terminal helical" evidence="1">
    <location>
        <begin position="41"/>
        <end position="183"/>
    </location>
</feature>
<dbReference type="Proteomes" id="UP000728032">
    <property type="component" value="Unassembled WGS sequence"/>
</dbReference>
<protein>
    <recommendedName>
        <fullName evidence="1">ZW10 C-terminal helical domain-containing protein</fullName>
    </recommendedName>
</protein>
<dbReference type="GO" id="GO:1990423">
    <property type="term" value="C:RZZ complex"/>
    <property type="evidence" value="ECO:0007669"/>
    <property type="project" value="TreeGrafter"/>
</dbReference>
<dbReference type="GO" id="GO:0005737">
    <property type="term" value="C:cytoplasm"/>
    <property type="evidence" value="ECO:0007669"/>
    <property type="project" value="GOC"/>
</dbReference>
<dbReference type="OrthoDB" id="534815at2759"/>
<dbReference type="Pfam" id="PF22766">
    <property type="entry name" value="ZW10_C2"/>
    <property type="match status" value="1"/>
</dbReference>
<dbReference type="EMBL" id="CAJPVJ010030290">
    <property type="protein sequence ID" value="CAG2180135.1"/>
    <property type="molecule type" value="Genomic_DNA"/>
</dbReference>
<organism evidence="2">
    <name type="scientific">Oppiella nova</name>
    <dbReference type="NCBI Taxonomy" id="334625"/>
    <lineage>
        <taxon>Eukaryota</taxon>
        <taxon>Metazoa</taxon>
        <taxon>Ecdysozoa</taxon>
        <taxon>Arthropoda</taxon>
        <taxon>Chelicerata</taxon>
        <taxon>Arachnida</taxon>
        <taxon>Acari</taxon>
        <taxon>Acariformes</taxon>
        <taxon>Sarcoptiformes</taxon>
        <taxon>Oribatida</taxon>
        <taxon>Brachypylina</taxon>
        <taxon>Oppioidea</taxon>
        <taxon>Oppiidae</taxon>
        <taxon>Oppiella</taxon>
    </lineage>
</organism>
<gene>
    <name evidence="2" type="ORF">ONB1V03_LOCUS19558</name>
</gene>
<dbReference type="PANTHER" id="PTHR12205">
    <property type="entry name" value="CENTROMERE/KINETOCHORE PROTEIN ZW10"/>
    <property type="match status" value="1"/>
</dbReference>
<evidence type="ECO:0000313" key="3">
    <source>
        <dbReference type="Proteomes" id="UP000728032"/>
    </source>
</evidence>
<accession>A0A7R9MN89</accession>
<feature type="non-terminal residue" evidence="2">
    <location>
        <position position="1"/>
    </location>
</feature>
<dbReference type="EMBL" id="OC945115">
    <property type="protein sequence ID" value="CAD7662998.1"/>
    <property type="molecule type" value="Genomic_DNA"/>
</dbReference>
<proteinExistence type="predicted"/>
<dbReference type="AlphaFoldDB" id="A0A7R9MN89"/>
<sequence length="186" mass="21202">EKNILDLIQSHQFAHCINDLVTIEDSNSAVGDQLAKEFRQILTQCLVHLNFLRQTLVDVLPQRVYDKAIGTVINTLFNGLINKILIQNDISSSGAQRLSQEIEFLFAEVKTFLKTENPMRLVSKWSKLSELNFVLNANLLEIVNRWADGYGILAAEFTAPDVKQLIRVLFQNTEHRAKTLNRITSH</sequence>
<dbReference type="PANTHER" id="PTHR12205:SF0">
    <property type="entry name" value="CENTROMERE_KINETOCHORE PROTEIN ZW10 HOMOLOG"/>
    <property type="match status" value="1"/>
</dbReference>
<evidence type="ECO:0000259" key="1">
    <source>
        <dbReference type="Pfam" id="PF22766"/>
    </source>
</evidence>
<keyword evidence="3" id="KW-1185">Reference proteome</keyword>
<evidence type="ECO:0000313" key="2">
    <source>
        <dbReference type="EMBL" id="CAD7662998.1"/>
    </source>
</evidence>
<name>A0A7R9MN89_9ACAR</name>
<dbReference type="Gene3D" id="1.10.357.150">
    <property type="match status" value="1"/>
</dbReference>